<dbReference type="PANTHER" id="PTHR43135:SF3">
    <property type="entry name" value="ALPHA-D-RIBOSE 1-METHYLPHOSPHONATE 5-TRIPHOSPHATE DIPHOSPHATASE"/>
    <property type="match status" value="1"/>
</dbReference>
<dbReference type="Pfam" id="PF01979">
    <property type="entry name" value="Amidohydro_1"/>
    <property type="match status" value="1"/>
</dbReference>
<feature type="chain" id="PRO_5045261124" evidence="1">
    <location>
        <begin position="22"/>
        <end position="450"/>
    </location>
</feature>
<evidence type="ECO:0000259" key="2">
    <source>
        <dbReference type="Pfam" id="PF01979"/>
    </source>
</evidence>
<dbReference type="PANTHER" id="PTHR43135">
    <property type="entry name" value="ALPHA-D-RIBOSE 1-METHYLPHOSPHONATE 5-TRIPHOSPHATE DIPHOSPHATASE"/>
    <property type="match status" value="1"/>
</dbReference>
<dbReference type="EMBL" id="JBHTLI010000001">
    <property type="protein sequence ID" value="MFD1095482.1"/>
    <property type="molecule type" value="Genomic_DNA"/>
</dbReference>
<accession>A0ABW3NRK7</accession>
<gene>
    <name evidence="3" type="ORF">ACFQ3Q_06970</name>
</gene>
<reference evidence="4" key="1">
    <citation type="journal article" date="2019" name="Int. J. Syst. Evol. Microbiol.">
        <title>The Global Catalogue of Microorganisms (GCM) 10K type strain sequencing project: providing services to taxonomists for standard genome sequencing and annotation.</title>
        <authorList>
            <consortium name="The Broad Institute Genomics Platform"/>
            <consortium name="The Broad Institute Genome Sequencing Center for Infectious Disease"/>
            <person name="Wu L."/>
            <person name="Ma J."/>
        </authorList>
    </citation>
    <scope>NUCLEOTIDE SEQUENCE [LARGE SCALE GENOMIC DNA]</scope>
    <source>
        <strain evidence="4">CCUG 64793</strain>
    </source>
</reference>
<dbReference type="SUPFAM" id="SSF51338">
    <property type="entry name" value="Composite domain of metallo-dependent hydrolases"/>
    <property type="match status" value="1"/>
</dbReference>
<dbReference type="SUPFAM" id="SSF51556">
    <property type="entry name" value="Metallo-dependent hydrolases"/>
    <property type="match status" value="1"/>
</dbReference>
<dbReference type="InterPro" id="IPR006680">
    <property type="entry name" value="Amidohydro-rel"/>
</dbReference>
<name>A0ABW3NRK7_9FLAO</name>
<dbReference type="Gene3D" id="3.20.20.140">
    <property type="entry name" value="Metal-dependent hydrolases"/>
    <property type="match status" value="1"/>
</dbReference>
<feature type="domain" description="Amidohydrolase-related" evidence="2">
    <location>
        <begin position="316"/>
        <end position="393"/>
    </location>
</feature>
<dbReference type="RefSeq" id="WP_380744257.1">
    <property type="nucleotide sequence ID" value="NZ_JBHTLI010000001.1"/>
</dbReference>
<dbReference type="Proteomes" id="UP001597131">
    <property type="component" value="Unassembled WGS sequence"/>
</dbReference>
<keyword evidence="1" id="KW-0732">Signal</keyword>
<protein>
    <submittedName>
        <fullName evidence="3">Amidohydrolase family protein</fullName>
    </submittedName>
</protein>
<dbReference type="InterPro" id="IPR051781">
    <property type="entry name" value="Metallo-dep_Hydrolase"/>
</dbReference>
<comment type="caution">
    <text evidence="3">The sequence shown here is derived from an EMBL/GenBank/DDBJ whole genome shotgun (WGS) entry which is preliminary data.</text>
</comment>
<feature type="signal peptide" evidence="1">
    <location>
        <begin position="1"/>
        <end position="21"/>
    </location>
</feature>
<proteinExistence type="predicted"/>
<dbReference type="InterPro" id="IPR032466">
    <property type="entry name" value="Metal_Hydrolase"/>
</dbReference>
<sequence>MRFRKITFILAFLSVAGILNAQQTPAPAQDEVISIIGATAHTGTGEVIENSLIIFENGKITKVAKASEAEAEGRVINAEGKDVYPGFIAPNATLGLVEIDAVRATDDEDEIGSMLPHVRSLIAYNAESKVVESMRPNGVLIGQVVPRGGRISGTSSIVQFDAWNWEDAVVKEDDGLHINWPASFKRGRWWLGEERGMKPNKEYQKQVMELNDFFASAKAYLSGKRNVKHLPYLAMEKVFTGDKKVYIHVNGEKEMLDAIQFKKDNELKEMVFVGAYQAMDLADKLKENNIAVLVERPHNLPNQDYQEYDSPYKLATELYNKGVLVAIQSAGRMERMNTRNLPFYAGTAVAFGLDKEEALQLITSNSAKILGIDDIAGSLEEGKDATLFISEGDALDMRTNILSHAFIQGREISLETHQTELWKRYMNKYKRQNAQNKEAEADEAEHAESK</sequence>
<dbReference type="InterPro" id="IPR011059">
    <property type="entry name" value="Metal-dep_hydrolase_composite"/>
</dbReference>
<evidence type="ECO:0000313" key="4">
    <source>
        <dbReference type="Proteomes" id="UP001597131"/>
    </source>
</evidence>
<evidence type="ECO:0000256" key="1">
    <source>
        <dbReference type="SAM" id="SignalP"/>
    </source>
</evidence>
<evidence type="ECO:0000313" key="3">
    <source>
        <dbReference type="EMBL" id="MFD1095482.1"/>
    </source>
</evidence>
<organism evidence="3 4">
    <name type="scientific">Salegentibacter chungangensis</name>
    <dbReference type="NCBI Taxonomy" id="1335724"/>
    <lineage>
        <taxon>Bacteria</taxon>
        <taxon>Pseudomonadati</taxon>
        <taxon>Bacteroidota</taxon>
        <taxon>Flavobacteriia</taxon>
        <taxon>Flavobacteriales</taxon>
        <taxon>Flavobacteriaceae</taxon>
        <taxon>Salegentibacter</taxon>
    </lineage>
</organism>
<keyword evidence="4" id="KW-1185">Reference proteome</keyword>